<dbReference type="RefSeq" id="WP_109093779.1">
    <property type="nucleotide sequence ID" value="NZ_CAMELQ010000053.1"/>
</dbReference>
<dbReference type="AlphaFoldDB" id="A0A2V1KAG6"/>
<organism evidence="2 3">
    <name type="scientific">Ancrocorticia populi</name>
    <dbReference type="NCBI Taxonomy" id="2175228"/>
    <lineage>
        <taxon>Bacteria</taxon>
        <taxon>Bacillati</taxon>
        <taxon>Actinomycetota</taxon>
        <taxon>Actinomycetes</taxon>
        <taxon>Actinomycetales</taxon>
        <taxon>Actinomycetaceae</taxon>
        <taxon>Ancrocorticia</taxon>
    </lineage>
</organism>
<accession>A0A2V1KAG6</accession>
<proteinExistence type="predicted"/>
<feature type="transmembrane region" description="Helical" evidence="1">
    <location>
        <begin position="12"/>
        <end position="35"/>
    </location>
</feature>
<dbReference type="Proteomes" id="UP000245283">
    <property type="component" value="Unassembled WGS sequence"/>
</dbReference>
<feature type="transmembrane region" description="Helical" evidence="1">
    <location>
        <begin position="109"/>
        <end position="127"/>
    </location>
</feature>
<keyword evidence="1" id="KW-0812">Transmembrane</keyword>
<gene>
    <name evidence="2" type="ORF">DD236_07535</name>
</gene>
<feature type="transmembrane region" description="Helical" evidence="1">
    <location>
        <begin position="41"/>
        <end position="65"/>
    </location>
</feature>
<evidence type="ECO:0000313" key="2">
    <source>
        <dbReference type="EMBL" id="PWF25951.1"/>
    </source>
</evidence>
<dbReference type="EMBL" id="QETB01000004">
    <property type="protein sequence ID" value="PWF25951.1"/>
    <property type="molecule type" value="Genomic_DNA"/>
</dbReference>
<sequence length="136" mass="14599">MEPHLRVQRLAQSAIILALGAVVMGAVGILTSWFGDAASSHVALILVIPGGVMVLVAAYMLWLALRTEPDNWRGAYKRSVIGLETGALIGFFATIITAVMVRSDVPTPQVLLIALVGIQGPFAMFLLTRQMSRALR</sequence>
<name>A0A2V1KAG6_9ACTO</name>
<keyword evidence="1" id="KW-1133">Transmembrane helix</keyword>
<protein>
    <submittedName>
        <fullName evidence="2">Uncharacterized protein</fullName>
    </submittedName>
</protein>
<feature type="transmembrane region" description="Helical" evidence="1">
    <location>
        <begin position="86"/>
        <end position="103"/>
    </location>
</feature>
<keyword evidence="3" id="KW-1185">Reference proteome</keyword>
<evidence type="ECO:0000256" key="1">
    <source>
        <dbReference type="SAM" id="Phobius"/>
    </source>
</evidence>
<comment type="caution">
    <text evidence="2">The sequence shown here is derived from an EMBL/GenBank/DDBJ whole genome shotgun (WGS) entry which is preliminary data.</text>
</comment>
<reference evidence="3" key="1">
    <citation type="submission" date="2018-05" db="EMBL/GenBank/DDBJ databases">
        <authorList>
            <person name="Li Y."/>
        </authorList>
    </citation>
    <scope>NUCLEOTIDE SEQUENCE [LARGE SCALE GENOMIC DNA]</scope>
    <source>
        <strain evidence="3">sk1b4</strain>
    </source>
</reference>
<evidence type="ECO:0000313" key="3">
    <source>
        <dbReference type="Proteomes" id="UP000245283"/>
    </source>
</evidence>
<keyword evidence="1" id="KW-0472">Membrane</keyword>